<dbReference type="GO" id="GO:0006955">
    <property type="term" value="P:immune response"/>
    <property type="evidence" value="ECO:0007669"/>
    <property type="project" value="InterPro"/>
</dbReference>
<evidence type="ECO:0000313" key="4">
    <source>
        <dbReference type="Proteomes" id="UP001181693"/>
    </source>
</evidence>
<protein>
    <recommendedName>
        <fullName evidence="2">THD domain-containing protein</fullName>
    </recommendedName>
</protein>
<dbReference type="Gene3D" id="2.60.120.40">
    <property type="match status" value="1"/>
</dbReference>
<dbReference type="AlphaFoldDB" id="A0AAV3AI33"/>
<dbReference type="SUPFAM" id="SSF49842">
    <property type="entry name" value="TNF-like"/>
    <property type="match status" value="1"/>
</dbReference>
<sequence>MPRLSVVENIIRCNEKRNSSNTILWKADQSMKGMNYQDGKLTILTQGLYFIHCQLHFVVKECLKKKQDLTSQLNLNGKILYLSIQTVQKPENETNACKMYTNQHLSLQTELNVNDNISVHTSHAQWLNDDSGYSVDSFVFGAFMISENAE</sequence>
<evidence type="ECO:0000313" key="3">
    <source>
        <dbReference type="EMBL" id="DBA21683.1"/>
    </source>
</evidence>
<dbReference type="InterPro" id="IPR021184">
    <property type="entry name" value="TNF_CS"/>
</dbReference>
<comment type="caution">
    <text evidence="3">The sequence shown here is derived from an EMBL/GenBank/DDBJ whole genome shotgun (WGS) entry which is preliminary data.</text>
</comment>
<dbReference type="PANTHER" id="PTHR32163">
    <property type="entry name" value="TUMOR NECROSIS FACTOR LIGAND SUPERFAMILY MEMBER 8"/>
    <property type="match status" value="1"/>
</dbReference>
<evidence type="ECO:0000256" key="1">
    <source>
        <dbReference type="ARBA" id="ARBA00008670"/>
    </source>
</evidence>
<dbReference type="EMBL" id="DYDO01000007">
    <property type="protein sequence ID" value="DBA21683.1"/>
    <property type="molecule type" value="Genomic_DNA"/>
</dbReference>
<dbReference type="Pfam" id="PF00229">
    <property type="entry name" value="TNF"/>
    <property type="match status" value="1"/>
</dbReference>
<dbReference type="PANTHER" id="PTHR32163:SF1">
    <property type="entry name" value="TUMOR NECROSIS FACTOR LIGAND SUPERFAMILY MEMBER 8"/>
    <property type="match status" value="1"/>
</dbReference>
<dbReference type="PROSITE" id="PS00251">
    <property type="entry name" value="THD_1"/>
    <property type="match status" value="1"/>
</dbReference>
<dbReference type="GO" id="GO:0016020">
    <property type="term" value="C:membrane"/>
    <property type="evidence" value="ECO:0007669"/>
    <property type="project" value="InterPro"/>
</dbReference>
<keyword evidence="4" id="KW-1185">Reference proteome</keyword>
<gene>
    <name evidence="3" type="ORF">GDO54_018285</name>
</gene>
<dbReference type="Proteomes" id="UP001181693">
    <property type="component" value="Unassembled WGS sequence"/>
</dbReference>
<dbReference type="InterPro" id="IPR006052">
    <property type="entry name" value="TNF_dom"/>
</dbReference>
<accession>A0AAV3AI33</accession>
<name>A0AAV3AI33_PYXAD</name>
<dbReference type="SMART" id="SM00207">
    <property type="entry name" value="TNF"/>
    <property type="match status" value="1"/>
</dbReference>
<dbReference type="InterPro" id="IPR008983">
    <property type="entry name" value="Tumour_necrosis_fac-like_dom"/>
</dbReference>
<evidence type="ECO:0000259" key="2">
    <source>
        <dbReference type="PROSITE" id="PS50049"/>
    </source>
</evidence>
<reference evidence="3" key="1">
    <citation type="thesis" date="2020" institute="ProQuest LLC" country="789 East Eisenhower Parkway, Ann Arbor, MI, USA">
        <title>Comparative Genomics and Chromosome Evolution.</title>
        <authorList>
            <person name="Mudd A.B."/>
        </authorList>
    </citation>
    <scope>NUCLEOTIDE SEQUENCE</scope>
    <source>
        <strain evidence="3">1538</strain>
        <tissue evidence="3">Blood</tissue>
    </source>
</reference>
<dbReference type="PROSITE" id="PS50049">
    <property type="entry name" value="THD_2"/>
    <property type="match status" value="1"/>
</dbReference>
<feature type="domain" description="THD" evidence="2">
    <location>
        <begin position="2"/>
        <end position="145"/>
    </location>
</feature>
<dbReference type="GO" id="GO:0005164">
    <property type="term" value="F:tumor necrosis factor receptor binding"/>
    <property type="evidence" value="ECO:0007669"/>
    <property type="project" value="InterPro"/>
</dbReference>
<dbReference type="InterPro" id="IPR053104">
    <property type="entry name" value="TNF_ligand_SF_member_8"/>
</dbReference>
<organism evidence="3 4">
    <name type="scientific">Pyxicephalus adspersus</name>
    <name type="common">African bullfrog</name>
    <dbReference type="NCBI Taxonomy" id="30357"/>
    <lineage>
        <taxon>Eukaryota</taxon>
        <taxon>Metazoa</taxon>
        <taxon>Chordata</taxon>
        <taxon>Craniata</taxon>
        <taxon>Vertebrata</taxon>
        <taxon>Euteleostomi</taxon>
        <taxon>Amphibia</taxon>
        <taxon>Batrachia</taxon>
        <taxon>Anura</taxon>
        <taxon>Neobatrachia</taxon>
        <taxon>Ranoidea</taxon>
        <taxon>Pyxicephalidae</taxon>
        <taxon>Pyxicephalinae</taxon>
        <taxon>Pyxicephalus</taxon>
    </lineage>
</organism>
<proteinExistence type="inferred from homology"/>
<comment type="similarity">
    <text evidence="1">Belongs to the tumor necrosis factor family.</text>
</comment>